<dbReference type="SUPFAM" id="SSF53474">
    <property type="entry name" value="alpha/beta-Hydrolases"/>
    <property type="match status" value="1"/>
</dbReference>
<dbReference type="InterPro" id="IPR055803">
    <property type="entry name" value="DUF7379"/>
</dbReference>
<evidence type="ECO:0000313" key="3">
    <source>
        <dbReference type="Proteomes" id="UP000611723"/>
    </source>
</evidence>
<protein>
    <recommendedName>
        <fullName evidence="1">DUF7379 domain-containing protein</fullName>
    </recommendedName>
</protein>
<dbReference type="EMBL" id="JAEQBW010000001">
    <property type="protein sequence ID" value="MBK6264437.1"/>
    <property type="molecule type" value="Genomic_DNA"/>
</dbReference>
<gene>
    <name evidence="2" type="ORF">JKA74_05260</name>
</gene>
<name>A0A934WWX4_9BACT</name>
<organism evidence="2 3">
    <name type="scientific">Marivirga aurantiaca</name>
    <dbReference type="NCBI Taxonomy" id="2802615"/>
    <lineage>
        <taxon>Bacteria</taxon>
        <taxon>Pseudomonadati</taxon>
        <taxon>Bacteroidota</taxon>
        <taxon>Cytophagia</taxon>
        <taxon>Cytophagales</taxon>
        <taxon>Marivirgaceae</taxon>
        <taxon>Marivirga</taxon>
    </lineage>
</organism>
<feature type="domain" description="DUF7379" evidence="1">
    <location>
        <begin position="318"/>
        <end position="448"/>
    </location>
</feature>
<dbReference type="RefSeq" id="WP_201430099.1">
    <property type="nucleotide sequence ID" value="NZ_JAEQBW010000001.1"/>
</dbReference>
<evidence type="ECO:0000259" key="1">
    <source>
        <dbReference type="Pfam" id="PF24096"/>
    </source>
</evidence>
<keyword evidence="3" id="KW-1185">Reference proteome</keyword>
<sequence length="604" mass="68619">MIFNLSTDHKLTNGSTNFIPLGNHHAFGLSQIEEIEARLPFSKTEKINEIWGTLGWKDDKLFQEQGIIEFSESGQLTEAKGATLRQIEMLYDIYPEIPVKKNKVRERYIDLNKLEIEKPGFISLKDMKELRLDIFLENNEGAVVYLQHSEKNNYNEEEAFIEYISPQPTDEDNRLDLRNRLTYHIPFQFGKKLKPDGKEDGSEERFCGPVNYLEVSDEDPDQIVSENGELIDLEKTGFIIKILTFVRSARTPEEALKGIGSAIARETQKSILKSQLDKLGKNKYALLKFVPEVDLLNENGQFVKIETGSDIDLSVKTLILVHGTFKDTYGTFDNFITKKYLNTDHNFLNFLIKNGYYEQILAFDHPYFWDTPEENAQWLIDNFLKDYCFAPNLVDLLGASRGGLLAMHLAISLKSANLLKVRKVLIFSGGPSGFVDSIAGLSKWISVMNIGAPVPLQKLLLGIASIGLSYIGKNSGLAAMKSNSPFLEKLYGDPLEHPVIFKAMVADWNRHLVSGKGRLDTTMKRVLATGLDTVLKLFLGWQHDWVIGSAGQRKLPQGFNAFPEPSYEYSSMHGKYFLKGYPQFKADNKWQEADVYHEILNFLE</sequence>
<reference evidence="2" key="1">
    <citation type="submission" date="2021-01" db="EMBL/GenBank/DDBJ databases">
        <title>Marivirga aurantiaca sp. nov., isolated from intertidal surface sediments.</title>
        <authorList>
            <person name="Zhang M."/>
        </authorList>
    </citation>
    <scope>NUCLEOTIDE SEQUENCE</scope>
    <source>
        <strain evidence="2">S37H4</strain>
    </source>
</reference>
<dbReference type="InterPro" id="IPR029058">
    <property type="entry name" value="AB_hydrolase_fold"/>
</dbReference>
<evidence type="ECO:0000313" key="2">
    <source>
        <dbReference type="EMBL" id="MBK6264437.1"/>
    </source>
</evidence>
<dbReference type="Gene3D" id="3.40.50.1820">
    <property type="entry name" value="alpha/beta hydrolase"/>
    <property type="match status" value="1"/>
</dbReference>
<dbReference type="AlphaFoldDB" id="A0A934WWX4"/>
<comment type="caution">
    <text evidence="2">The sequence shown here is derived from an EMBL/GenBank/DDBJ whole genome shotgun (WGS) entry which is preliminary data.</text>
</comment>
<accession>A0A934WWX4</accession>
<dbReference type="Proteomes" id="UP000611723">
    <property type="component" value="Unassembled WGS sequence"/>
</dbReference>
<proteinExistence type="predicted"/>
<dbReference type="Pfam" id="PF24096">
    <property type="entry name" value="DUF7379"/>
    <property type="match status" value="1"/>
</dbReference>